<dbReference type="InterPro" id="IPR006181">
    <property type="entry name" value="D-amino_acid_oxidase_CS"/>
</dbReference>
<evidence type="ECO:0000313" key="8">
    <source>
        <dbReference type="EMBL" id="CAH1169768.1"/>
    </source>
</evidence>
<proteinExistence type="inferred from homology"/>
<dbReference type="Pfam" id="PF01266">
    <property type="entry name" value="DAO"/>
    <property type="match status" value="1"/>
</dbReference>
<dbReference type="PIRSF" id="PIRSF000189">
    <property type="entry name" value="D-aa_oxidase"/>
    <property type="match status" value="1"/>
</dbReference>
<evidence type="ECO:0000256" key="5">
    <source>
        <dbReference type="ARBA" id="ARBA00023002"/>
    </source>
</evidence>
<dbReference type="PROSITE" id="PS00677">
    <property type="entry name" value="DAO"/>
    <property type="match status" value="1"/>
</dbReference>
<evidence type="ECO:0000256" key="4">
    <source>
        <dbReference type="ARBA" id="ARBA00022827"/>
    </source>
</evidence>
<dbReference type="GO" id="GO:0019478">
    <property type="term" value="P:D-amino acid catabolic process"/>
    <property type="evidence" value="ECO:0007669"/>
    <property type="project" value="TreeGrafter"/>
</dbReference>
<reference evidence="8" key="2">
    <citation type="submission" date="2022-10" db="EMBL/GenBank/DDBJ databases">
        <authorList>
            <consortium name="ENA_rothamsted_submissions"/>
            <consortium name="culmorum"/>
            <person name="King R."/>
        </authorList>
    </citation>
    <scope>NUCLEOTIDE SEQUENCE</scope>
</reference>
<dbReference type="Proteomes" id="UP001153737">
    <property type="component" value="Chromosome 5"/>
</dbReference>
<feature type="binding site" evidence="6">
    <location>
        <begin position="314"/>
        <end position="319"/>
    </location>
    <ligand>
        <name>FAD</name>
        <dbReference type="ChEBI" id="CHEBI:57692"/>
    </ligand>
</feature>
<dbReference type="Gene3D" id="3.30.9.10">
    <property type="entry name" value="D-Amino Acid Oxidase, subunit A, domain 2"/>
    <property type="match status" value="1"/>
</dbReference>
<accession>A0A9P0DQH5</accession>
<feature type="binding site" evidence="6">
    <location>
        <position position="229"/>
    </location>
    <ligand>
        <name>D-dopa</name>
        <dbReference type="ChEBI" id="CHEBI:149689"/>
    </ligand>
</feature>
<keyword evidence="4 6" id="KW-0274">FAD</keyword>
<dbReference type="GO" id="GO:0005737">
    <property type="term" value="C:cytoplasm"/>
    <property type="evidence" value="ECO:0007669"/>
    <property type="project" value="TreeGrafter"/>
</dbReference>
<dbReference type="Gene3D" id="3.40.50.720">
    <property type="entry name" value="NAD(P)-binding Rossmann-like Domain"/>
    <property type="match status" value="1"/>
</dbReference>
<evidence type="ECO:0000256" key="1">
    <source>
        <dbReference type="ARBA" id="ARBA00001974"/>
    </source>
</evidence>
<gene>
    <name evidence="8" type="ORF">PHAECO_LOCUS9002</name>
</gene>
<keyword evidence="9" id="KW-1185">Reference proteome</keyword>
<dbReference type="OrthoDB" id="2015447at2759"/>
<dbReference type="SUPFAM" id="SSF54373">
    <property type="entry name" value="FAD-linked reductases, C-terminal domain"/>
    <property type="match status" value="1"/>
</dbReference>
<comment type="cofactor">
    <cofactor evidence="1 6">
        <name>FAD</name>
        <dbReference type="ChEBI" id="CHEBI:57692"/>
    </cofactor>
</comment>
<dbReference type="InterPro" id="IPR006076">
    <property type="entry name" value="FAD-dep_OxRdtase"/>
</dbReference>
<evidence type="ECO:0000259" key="7">
    <source>
        <dbReference type="Pfam" id="PF01266"/>
    </source>
</evidence>
<keyword evidence="5" id="KW-0560">Oxidoreductase</keyword>
<evidence type="ECO:0000256" key="2">
    <source>
        <dbReference type="ARBA" id="ARBA00006730"/>
    </source>
</evidence>
<sequence length="342" mass="37986">MVDAMADPRIAVLGAGIVGVTTALQLQKTFRNIDVTIVADKFDEDTTSWVAAGIFRPGTSFTGPSEEITRKWINDSYFYWKNIEESEYGAEAGVTSISGYIFSSENPGLVRNHYIENLVPTYRQATREELKLCPGQWKYGSFFSTLLTQSSVHLPWSMKKFLSNGGKVIQRKISSLAELSENFDIIVNCTGLGAKGLCNDHILVPLRGQVIKIEAPWIKTFFYGDYDTYVIPGFDAVTLGGCRQYDSYNTSVDDYDYLSIKNRCLSLVPSLRSGRIVGNLVGLRPHRQPVRVEKEVHLNQGGDRVKIVHNYGHGGYGVTTAPGTAIYACELVREMLVGNSKI</sequence>
<dbReference type="InterPro" id="IPR023209">
    <property type="entry name" value="DAO"/>
</dbReference>
<dbReference type="GO" id="GO:0003884">
    <property type="term" value="F:D-amino-acid oxidase activity"/>
    <property type="evidence" value="ECO:0007669"/>
    <property type="project" value="InterPro"/>
</dbReference>
<feature type="domain" description="FAD dependent oxidoreductase" evidence="7">
    <location>
        <begin position="9"/>
        <end position="331"/>
    </location>
</feature>
<dbReference type="PANTHER" id="PTHR11530:SF17">
    <property type="entry name" value="RE49860P"/>
    <property type="match status" value="1"/>
</dbReference>
<organism evidence="8 9">
    <name type="scientific">Phaedon cochleariae</name>
    <name type="common">Mustard beetle</name>
    <dbReference type="NCBI Taxonomy" id="80249"/>
    <lineage>
        <taxon>Eukaryota</taxon>
        <taxon>Metazoa</taxon>
        <taxon>Ecdysozoa</taxon>
        <taxon>Arthropoda</taxon>
        <taxon>Hexapoda</taxon>
        <taxon>Insecta</taxon>
        <taxon>Pterygota</taxon>
        <taxon>Neoptera</taxon>
        <taxon>Endopterygota</taxon>
        <taxon>Coleoptera</taxon>
        <taxon>Polyphaga</taxon>
        <taxon>Cucujiformia</taxon>
        <taxon>Chrysomeloidea</taxon>
        <taxon>Chrysomelidae</taxon>
        <taxon>Chrysomelinae</taxon>
        <taxon>Chrysomelini</taxon>
        <taxon>Phaedon</taxon>
    </lineage>
</organism>
<feature type="binding site" evidence="6">
    <location>
        <position position="315"/>
    </location>
    <ligand>
        <name>D-dopa</name>
        <dbReference type="ChEBI" id="CHEBI:149689"/>
    </ligand>
</feature>
<evidence type="ECO:0000256" key="3">
    <source>
        <dbReference type="ARBA" id="ARBA00022630"/>
    </source>
</evidence>
<keyword evidence="3" id="KW-0285">Flavoprotein</keyword>
<feature type="binding site" evidence="6">
    <location>
        <position position="284"/>
    </location>
    <ligand>
        <name>D-dopa</name>
        <dbReference type="ChEBI" id="CHEBI:149689"/>
    </ligand>
</feature>
<evidence type="ECO:0000256" key="6">
    <source>
        <dbReference type="PIRSR" id="PIRSR000189-1"/>
    </source>
</evidence>
<dbReference type="SUPFAM" id="SSF51971">
    <property type="entry name" value="Nucleotide-binding domain"/>
    <property type="match status" value="1"/>
</dbReference>
<name>A0A9P0DQH5_PHACE</name>
<dbReference type="PANTHER" id="PTHR11530">
    <property type="entry name" value="D-AMINO ACID OXIDASE"/>
    <property type="match status" value="1"/>
</dbReference>
<evidence type="ECO:0000313" key="9">
    <source>
        <dbReference type="Proteomes" id="UP001153737"/>
    </source>
</evidence>
<feature type="binding site" evidence="6">
    <location>
        <begin position="47"/>
        <end position="48"/>
    </location>
    <ligand>
        <name>FAD</name>
        <dbReference type="ChEBI" id="CHEBI:57692"/>
    </ligand>
</feature>
<reference evidence="8" key="1">
    <citation type="submission" date="2022-01" db="EMBL/GenBank/DDBJ databases">
        <authorList>
            <person name="King R."/>
        </authorList>
    </citation>
    <scope>NUCLEOTIDE SEQUENCE</scope>
</reference>
<dbReference type="EMBL" id="OU896711">
    <property type="protein sequence ID" value="CAH1169768.1"/>
    <property type="molecule type" value="Genomic_DNA"/>
</dbReference>
<dbReference type="AlphaFoldDB" id="A0A9P0DQH5"/>
<dbReference type="GO" id="GO:0071949">
    <property type="term" value="F:FAD binding"/>
    <property type="evidence" value="ECO:0007669"/>
    <property type="project" value="InterPro"/>
</dbReference>
<protein>
    <recommendedName>
        <fullName evidence="7">FAD dependent oxidoreductase domain-containing protein</fullName>
    </recommendedName>
</protein>
<comment type="similarity">
    <text evidence="2">Belongs to the DAMOX/DASOX family.</text>
</comment>
<feature type="binding site" evidence="6">
    <location>
        <position position="190"/>
    </location>
    <ligand>
        <name>FAD</name>
        <dbReference type="ChEBI" id="CHEBI:57692"/>
    </ligand>
</feature>